<protein>
    <submittedName>
        <fullName evidence="6">TetR/AcrR family transcriptional regulator</fullName>
    </submittedName>
</protein>
<dbReference type="PRINTS" id="PR00455">
    <property type="entry name" value="HTHTETR"/>
</dbReference>
<feature type="domain" description="HTH tetR-type" evidence="5">
    <location>
        <begin position="17"/>
        <end position="77"/>
    </location>
</feature>
<dbReference type="KEGG" id="ppru:FDP22_17490"/>
<dbReference type="PANTHER" id="PTHR30055">
    <property type="entry name" value="HTH-TYPE TRANSCRIPTIONAL REGULATOR RUTR"/>
    <property type="match status" value="1"/>
</dbReference>
<proteinExistence type="predicted"/>
<keyword evidence="2 4" id="KW-0238">DNA-binding</keyword>
<dbReference type="PROSITE" id="PS01081">
    <property type="entry name" value="HTH_TETR_1"/>
    <property type="match status" value="1"/>
</dbReference>
<dbReference type="PROSITE" id="PS50977">
    <property type="entry name" value="HTH_TETR_2"/>
    <property type="match status" value="1"/>
</dbReference>
<organism evidence="6 7">
    <name type="scientific">Paroceanicella profunda</name>
    <dbReference type="NCBI Taxonomy" id="2579971"/>
    <lineage>
        <taxon>Bacteria</taxon>
        <taxon>Pseudomonadati</taxon>
        <taxon>Pseudomonadota</taxon>
        <taxon>Alphaproteobacteria</taxon>
        <taxon>Rhodobacterales</taxon>
        <taxon>Paracoccaceae</taxon>
        <taxon>Paroceanicella</taxon>
    </lineage>
</organism>
<evidence type="ECO:0000256" key="1">
    <source>
        <dbReference type="ARBA" id="ARBA00023015"/>
    </source>
</evidence>
<evidence type="ECO:0000256" key="2">
    <source>
        <dbReference type="ARBA" id="ARBA00023125"/>
    </source>
</evidence>
<dbReference type="GO" id="GO:0000976">
    <property type="term" value="F:transcription cis-regulatory region binding"/>
    <property type="evidence" value="ECO:0007669"/>
    <property type="project" value="TreeGrafter"/>
</dbReference>
<accession>A0A5B8FIR9</accession>
<dbReference type="InterPro" id="IPR023772">
    <property type="entry name" value="DNA-bd_HTH_TetR-type_CS"/>
</dbReference>
<gene>
    <name evidence="6" type="ORF">FDP22_17490</name>
</gene>
<dbReference type="Pfam" id="PF14246">
    <property type="entry name" value="TetR_C_7"/>
    <property type="match status" value="1"/>
</dbReference>
<dbReference type="Gene3D" id="1.10.357.10">
    <property type="entry name" value="Tetracycline Repressor, domain 2"/>
    <property type="match status" value="1"/>
</dbReference>
<evidence type="ECO:0000259" key="5">
    <source>
        <dbReference type="PROSITE" id="PS50977"/>
    </source>
</evidence>
<keyword evidence="3" id="KW-0804">Transcription</keyword>
<dbReference type="PANTHER" id="PTHR30055:SF146">
    <property type="entry name" value="HTH-TYPE TRANSCRIPTIONAL DUAL REGULATOR CECR"/>
    <property type="match status" value="1"/>
</dbReference>
<dbReference type="AlphaFoldDB" id="A0A5B8FIR9"/>
<keyword evidence="1" id="KW-0805">Transcription regulation</keyword>
<keyword evidence="7" id="KW-1185">Reference proteome</keyword>
<dbReference type="InterPro" id="IPR001647">
    <property type="entry name" value="HTH_TetR"/>
</dbReference>
<evidence type="ECO:0000256" key="3">
    <source>
        <dbReference type="ARBA" id="ARBA00023163"/>
    </source>
</evidence>
<dbReference type="Gene3D" id="1.10.10.60">
    <property type="entry name" value="Homeodomain-like"/>
    <property type="match status" value="1"/>
</dbReference>
<dbReference type="OrthoDB" id="9816431at2"/>
<sequence length="212" mass="23245">MHTVDDTLEDGSASTDTAKRRQILNGAAEMFLAQGFDATSMGQIAKHAGVSKGTLYVYFDSKETLFSAMVACHKERTAEQWLLPDPECTDVEATLLELSCNHIERLTDPKHVKLVRMVIAASERFPVVGQRFYEAGPALGARRLAGWLDTQVARGSLVIPDTTQAAWQLLGMLHHPTLVAVAMGGHPRPPREDMQEVARGAVRTFMAAYGPR</sequence>
<dbReference type="Pfam" id="PF00440">
    <property type="entry name" value="TetR_N"/>
    <property type="match status" value="1"/>
</dbReference>
<dbReference type="InterPro" id="IPR009057">
    <property type="entry name" value="Homeodomain-like_sf"/>
</dbReference>
<evidence type="ECO:0000256" key="4">
    <source>
        <dbReference type="PROSITE-ProRule" id="PRU00335"/>
    </source>
</evidence>
<evidence type="ECO:0000313" key="7">
    <source>
        <dbReference type="Proteomes" id="UP000305888"/>
    </source>
</evidence>
<dbReference type="InterPro" id="IPR050109">
    <property type="entry name" value="HTH-type_TetR-like_transc_reg"/>
</dbReference>
<name>A0A5B8FIR9_9RHOB</name>
<dbReference type="Proteomes" id="UP000305888">
    <property type="component" value="Chromosome"/>
</dbReference>
<evidence type="ECO:0000313" key="6">
    <source>
        <dbReference type="EMBL" id="QDL93418.1"/>
    </source>
</evidence>
<dbReference type="SUPFAM" id="SSF48498">
    <property type="entry name" value="Tetracyclin repressor-like, C-terminal domain"/>
    <property type="match status" value="1"/>
</dbReference>
<feature type="DNA-binding region" description="H-T-H motif" evidence="4">
    <location>
        <begin position="40"/>
        <end position="59"/>
    </location>
</feature>
<dbReference type="GO" id="GO:0003700">
    <property type="term" value="F:DNA-binding transcription factor activity"/>
    <property type="evidence" value="ECO:0007669"/>
    <property type="project" value="TreeGrafter"/>
</dbReference>
<dbReference type="SUPFAM" id="SSF46689">
    <property type="entry name" value="Homeodomain-like"/>
    <property type="match status" value="1"/>
</dbReference>
<dbReference type="InterPro" id="IPR039536">
    <property type="entry name" value="TetR_C_Proteobacteria"/>
</dbReference>
<dbReference type="InterPro" id="IPR036271">
    <property type="entry name" value="Tet_transcr_reg_TetR-rel_C_sf"/>
</dbReference>
<dbReference type="EMBL" id="CP040818">
    <property type="protein sequence ID" value="QDL93418.1"/>
    <property type="molecule type" value="Genomic_DNA"/>
</dbReference>
<dbReference type="FunFam" id="1.10.10.60:FF:000141">
    <property type="entry name" value="TetR family transcriptional regulator"/>
    <property type="match status" value="1"/>
</dbReference>
<reference evidence="6 7" key="1">
    <citation type="submission" date="2019-06" db="EMBL/GenBank/DDBJ databases">
        <title>Genome sequence of Rhodobacteraceae bacterium D4M1.</title>
        <authorList>
            <person name="Cao J."/>
        </authorList>
    </citation>
    <scope>NUCLEOTIDE SEQUENCE [LARGE SCALE GENOMIC DNA]</scope>
    <source>
        <strain evidence="6 7">D4M1</strain>
    </source>
</reference>